<dbReference type="Proteomes" id="UP000694397">
    <property type="component" value="Chromosome 21"/>
</dbReference>
<dbReference type="OrthoDB" id="6499155at2759"/>
<name>A0A0P7TCS1_SCLFO</name>
<evidence type="ECO:0000256" key="4">
    <source>
        <dbReference type="SAM" id="Coils"/>
    </source>
</evidence>
<accession>A0A0P7TCS1</accession>
<reference evidence="6 8" key="1">
    <citation type="submission" date="2015-08" db="EMBL/GenBank/DDBJ databases">
        <title>The genome of the Asian arowana (Scleropages formosus).</title>
        <authorList>
            <person name="Tan M.H."/>
            <person name="Gan H.M."/>
            <person name="Croft L.J."/>
            <person name="Austin C.M."/>
        </authorList>
    </citation>
    <scope>NUCLEOTIDE SEQUENCE [LARGE SCALE GENOMIC DNA]</scope>
    <source>
        <strain evidence="6">Aro1</strain>
    </source>
</reference>
<dbReference type="Ensembl" id="ENSSFOT00015020468.2">
    <property type="protein sequence ID" value="ENSSFOP00015020236.1"/>
    <property type="gene ID" value="ENSSFOG00015013020.2"/>
</dbReference>
<dbReference type="RefSeq" id="XP_018584202.1">
    <property type="nucleotide sequence ID" value="XM_018728686.1"/>
</dbReference>
<evidence type="ECO:0000313" key="6">
    <source>
        <dbReference type="EMBL" id="KPP58594.1"/>
    </source>
</evidence>
<organism evidence="6 8">
    <name type="scientific">Scleropages formosus</name>
    <name type="common">Asian bonytongue</name>
    <name type="synonym">Osteoglossum formosum</name>
    <dbReference type="NCBI Taxonomy" id="113540"/>
    <lineage>
        <taxon>Eukaryota</taxon>
        <taxon>Metazoa</taxon>
        <taxon>Chordata</taxon>
        <taxon>Craniata</taxon>
        <taxon>Vertebrata</taxon>
        <taxon>Euteleostomi</taxon>
        <taxon>Actinopterygii</taxon>
        <taxon>Neopterygii</taxon>
        <taxon>Teleostei</taxon>
        <taxon>Osteoglossocephala</taxon>
        <taxon>Osteoglossomorpha</taxon>
        <taxon>Osteoglossiformes</taxon>
        <taxon>Osteoglossidae</taxon>
        <taxon>Scleropages</taxon>
    </lineage>
</organism>
<feature type="coiled-coil region" evidence="4">
    <location>
        <begin position="175"/>
        <end position="276"/>
    </location>
</feature>
<evidence type="ECO:0000256" key="3">
    <source>
        <dbReference type="ARBA" id="ARBA00023054"/>
    </source>
</evidence>
<dbReference type="GO" id="GO:0005813">
    <property type="term" value="C:centrosome"/>
    <property type="evidence" value="ECO:0007669"/>
    <property type="project" value="TreeGrafter"/>
</dbReference>
<protein>
    <recommendedName>
        <fullName evidence="2">Endosome-associated-trafficking regulator 1</fullName>
    </recommendedName>
</protein>
<comment type="similarity">
    <text evidence="1">Belongs to the ENTR1 family.</text>
</comment>
<feature type="compositionally biased region" description="Polar residues" evidence="5">
    <location>
        <begin position="136"/>
        <end position="147"/>
    </location>
</feature>
<dbReference type="GeneID" id="108920150"/>
<gene>
    <name evidence="7" type="primary">entr1</name>
    <name evidence="6" type="ORF">Z043_123568</name>
</gene>
<proteinExistence type="inferred from homology"/>
<dbReference type="GeneTree" id="ENSGT00390000000560"/>
<evidence type="ECO:0000256" key="1">
    <source>
        <dbReference type="ARBA" id="ARBA00007791"/>
    </source>
</evidence>
<dbReference type="AlphaFoldDB" id="A0A0P7TCS1"/>
<dbReference type="GO" id="GO:1903566">
    <property type="term" value="P:positive regulation of protein localization to cilium"/>
    <property type="evidence" value="ECO:0007669"/>
    <property type="project" value="TreeGrafter"/>
</dbReference>
<sequence length="337" mass="38059">MSKRPTLIIEDDEHEKGTDDTNPFSFKEFMRSQNQCPSDEGCREETDCSTQKAFVEGDDDDDDEEEDDCFTMNISEPFFSDPAPFPQSLDNEAKKWTGSFYPSGTGFGLDSTLFSTMSNEDEGDTGPFWQDGGFLQGSSQNRASTGSYEADLENSFADVTYQNQRSNGESGGRDQQKLREENAQLRKQVKELLRRSEADSCRIQHLREELHKRKMQEEKEAQDLETMVHSVERNLQLMTKRAVKAENSVSKLKQEVLQLQGQLEVYLTENKKLRDRETTALNTMKQKAQLAAEHLSKAASNAESSIKQLLTGADTLYLVSQILGTIDSISDLPGEDR</sequence>
<dbReference type="CTD" id="10807"/>
<keyword evidence="9" id="KW-1185">Reference proteome</keyword>
<dbReference type="GO" id="GO:0030496">
    <property type="term" value="C:midbody"/>
    <property type="evidence" value="ECO:0007669"/>
    <property type="project" value="TreeGrafter"/>
</dbReference>
<dbReference type="EMBL" id="JARO02013655">
    <property type="protein sequence ID" value="KPP58594.1"/>
    <property type="molecule type" value="Genomic_DNA"/>
</dbReference>
<dbReference type="GO" id="GO:0045724">
    <property type="term" value="P:positive regulation of cilium assembly"/>
    <property type="evidence" value="ECO:0007669"/>
    <property type="project" value="TreeGrafter"/>
</dbReference>
<evidence type="ECO:0000313" key="7">
    <source>
        <dbReference type="Ensembl" id="ENSSFOP00015020236.1"/>
    </source>
</evidence>
<dbReference type="STRING" id="113540.ENSSFOP00015020236"/>
<evidence type="ECO:0000313" key="8">
    <source>
        <dbReference type="Proteomes" id="UP000034805"/>
    </source>
</evidence>
<dbReference type="GO" id="GO:0036064">
    <property type="term" value="C:ciliary basal body"/>
    <property type="evidence" value="ECO:0007669"/>
    <property type="project" value="TreeGrafter"/>
</dbReference>
<dbReference type="GO" id="GO:0055037">
    <property type="term" value="C:recycling endosome"/>
    <property type="evidence" value="ECO:0007669"/>
    <property type="project" value="TreeGrafter"/>
</dbReference>
<dbReference type="PANTHER" id="PTHR31259">
    <property type="entry name" value="ENDOSOME-ASSOCIATED TRAFFICKING REGULATOR 1"/>
    <property type="match status" value="1"/>
</dbReference>
<evidence type="ECO:0000256" key="2">
    <source>
        <dbReference type="ARBA" id="ARBA00016007"/>
    </source>
</evidence>
<dbReference type="GO" id="GO:0005769">
    <property type="term" value="C:early endosome"/>
    <property type="evidence" value="ECO:0007669"/>
    <property type="project" value="TreeGrafter"/>
</dbReference>
<evidence type="ECO:0000313" key="9">
    <source>
        <dbReference type="Proteomes" id="UP000694397"/>
    </source>
</evidence>
<reference evidence="7 9" key="2">
    <citation type="submission" date="2019-04" db="EMBL/GenBank/DDBJ databases">
        <authorList>
            <consortium name="Wellcome Sanger Institute Data Sharing"/>
        </authorList>
    </citation>
    <scope>NUCLEOTIDE SEQUENCE [LARGE SCALE GENOMIC DNA]</scope>
</reference>
<reference evidence="7" key="3">
    <citation type="submission" date="2025-05" db="UniProtKB">
        <authorList>
            <consortium name="Ensembl"/>
        </authorList>
    </citation>
    <scope>IDENTIFICATION</scope>
</reference>
<feature type="region of interest" description="Disordered" evidence="5">
    <location>
        <begin position="119"/>
        <end position="148"/>
    </location>
</feature>
<dbReference type="Proteomes" id="UP000034805">
    <property type="component" value="Unassembled WGS sequence"/>
</dbReference>
<evidence type="ECO:0000256" key="5">
    <source>
        <dbReference type="SAM" id="MobiDB-lite"/>
    </source>
</evidence>
<feature type="region of interest" description="Disordered" evidence="5">
    <location>
        <begin position="1"/>
        <end position="24"/>
    </location>
</feature>
<dbReference type="PANTHER" id="PTHR31259:SF3">
    <property type="entry name" value="ENDOSOME-ASSOCIATED-TRAFFICKING REGULATOR 1"/>
    <property type="match status" value="1"/>
</dbReference>
<dbReference type="InterPro" id="IPR026757">
    <property type="entry name" value="ENTR1"/>
</dbReference>
<keyword evidence="3 4" id="KW-0175">Coiled coil</keyword>
<dbReference type="GO" id="GO:0032465">
    <property type="term" value="P:regulation of cytokinesis"/>
    <property type="evidence" value="ECO:0007669"/>
    <property type="project" value="TreeGrafter"/>
</dbReference>